<dbReference type="EMBL" id="JSWE01000198">
    <property type="protein sequence ID" value="KIE04377.1"/>
    <property type="molecule type" value="Genomic_DNA"/>
</dbReference>
<protein>
    <submittedName>
        <fullName evidence="1">Uncharacterized protein</fullName>
    </submittedName>
</protein>
<gene>
    <name evidence="1" type="ORF">NF27_IE00130</name>
</gene>
<dbReference type="AlphaFoldDB" id="A0A0C1MQS3"/>
<accession>A0A0C1MQS3</accession>
<dbReference type="STRING" id="86105.NF27_IE00130"/>
<evidence type="ECO:0000313" key="1">
    <source>
        <dbReference type="EMBL" id="KIE04377.1"/>
    </source>
</evidence>
<proteinExistence type="predicted"/>
<sequence>MYSKLIIIVPYFSLQDKCSKNECLLDTCKMTLKQYKKALKNLLKKQSKNIVCILAF</sequence>
<organism evidence="1 2">
    <name type="scientific">Candidatus Jidaibacter acanthamoebae</name>
    <dbReference type="NCBI Taxonomy" id="86105"/>
    <lineage>
        <taxon>Bacteria</taxon>
        <taxon>Pseudomonadati</taxon>
        <taxon>Pseudomonadota</taxon>
        <taxon>Alphaproteobacteria</taxon>
        <taxon>Rickettsiales</taxon>
        <taxon>Candidatus Midichloriaceae</taxon>
        <taxon>Candidatus Jidaibacter</taxon>
    </lineage>
</organism>
<evidence type="ECO:0000313" key="2">
    <source>
        <dbReference type="Proteomes" id="UP000031258"/>
    </source>
</evidence>
<keyword evidence="2" id="KW-1185">Reference proteome</keyword>
<comment type="caution">
    <text evidence="1">The sequence shown here is derived from an EMBL/GenBank/DDBJ whole genome shotgun (WGS) entry which is preliminary data.</text>
</comment>
<dbReference type="Proteomes" id="UP000031258">
    <property type="component" value="Unassembled WGS sequence"/>
</dbReference>
<name>A0A0C1MQS3_9RICK</name>
<reference evidence="1 2" key="1">
    <citation type="submission" date="2014-11" db="EMBL/GenBank/DDBJ databases">
        <title>A Rickettsiales Symbiont of Amoebae With Ancient Features.</title>
        <authorList>
            <person name="Schulz F."/>
            <person name="Martijn J."/>
            <person name="Wascher F."/>
            <person name="Kostanjsek R."/>
            <person name="Ettema T.J."/>
            <person name="Horn M."/>
        </authorList>
    </citation>
    <scope>NUCLEOTIDE SEQUENCE [LARGE SCALE GENOMIC DNA]</scope>
    <source>
        <strain evidence="1 2">UWC36</strain>
    </source>
</reference>